<keyword evidence="4 10" id="KW-0808">Transferase</keyword>
<evidence type="ECO:0000256" key="9">
    <source>
        <dbReference type="ARBA" id="ARBA00049563"/>
    </source>
</evidence>
<feature type="site" description="Interaction with substrate tRNA" evidence="10">
    <location>
        <position position="109"/>
    </location>
</feature>
<dbReference type="NCBIfam" id="TIGR00174">
    <property type="entry name" value="miaA"/>
    <property type="match status" value="1"/>
</dbReference>
<evidence type="ECO:0000256" key="11">
    <source>
        <dbReference type="RuleBase" id="RU003783"/>
    </source>
</evidence>
<feature type="region of interest" description="Interaction with substrate tRNA" evidence="10">
    <location>
        <begin position="43"/>
        <end position="46"/>
    </location>
</feature>
<feature type="binding site" evidence="10">
    <location>
        <begin position="18"/>
        <end position="25"/>
    </location>
    <ligand>
        <name>ATP</name>
        <dbReference type="ChEBI" id="CHEBI:30616"/>
    </ligand>
</feature>
<comment type="function">
    <text evidence="2 10 12">Catalyzes the transfer of a dimethylallyl group onto the adenine at position 37 in tRNAs that read codons beginning with uridine, leading to the formation of N6-(dimethylallyl)adenosine (i(6)A).</text>
</comment>
<evidence type="ECO:0000256" key="7">
    <source>
        <dbReference type="ARBA" id="ARBA00022840"/>
    </source>
</evidence>
<dbReference type="GO" id="GO:0052381">
    <property type="term" value="F:tRNA dimethylallyltransferase activity"/>
    <property type="evidence" value="ECO:0007669"/>
    <property type="project" value="UniProtKB-EC"/>
</dbReference>
<evidence type="ECO:0000256" key="12">
    <source>
        <dbReference type="RuleBase" id="RU003784"/>
    </source>
</evidence>
<feature type="region of interest" description="Interaction with substrate tRNA" evidence="10">
    <location>
        <begin position="167"/>
        <end position="171"/>
    </location>
</feature>
<comment type="caution">
    <text evidence="10">Lacks conserved residue(s) required for the propagation of feature annotation.</text>
</comment>
<keyword evidence="6 10" id="KW-0547">Nucleotide-binding</keyword>
<evidence type="ECO:0000313" key="14">
    <source>
        <dbReference type="EMBL" id="MDN5199983.1"/>
    </source>
</evidence>
<comment type="catalytic activity">
    <reaction evidence="9 10 11">
        <text>adenosine(37) in tRNA + dimethylallyl diphosphate = N(6)-dimethylallyladenosine(37) in tRNA + diphosphate</text>
        <dbReference type="Rhea" id="RHEA:26482"/>
        <dbReference type="Rhea" id="RHEA-COMP:10162"/>
        <dbReference type="Rhea" id="RHEA-COMP:10375"/>
        <dbReference type="ChEBI" id="CHEBI:33019"/>
        <dbReference type="ChEBI" id="CHEBI:57623"/>
        <dbReference type="ChEBI" id="CHEBI:74411"/>
        <dbReference type="ChEBI" id="CHEBI:74415"/>
        <dbReference type="EC" id="2.5.1.75"/>
    </reaction>
</comment>
<organism evidence="14 15">
    <name type="scientific">Splendidivirga corallicola</name>
    <dbReference type="NCBI Taxonomy" id="3051826"/>
    <lineage>
        <taxon>Bacteria</taxon>
        <taxon>Pseudomonadati</taxon>
        <taxon>Bacteroidota</taxon>
        <taxon>Cytophagia</taxon>
        <taxon>Cytophagales</taxon>
        <taxon>Splendidivirgaceae</taxon>
        <taxon>Splendidivirga</taxon>
    </lineage>
</organism>
<dbReference type="Gene3D" id="3.40.50.300">
    <property type="entry name" value="P-loop containing nucleotide triphosphate hydrolases"/>
    <property type="match status" value="1"/>
</dbReference>
<keyword evidence="8 10" id="KW-0460">Magnesium</keyword>
<accession>A0ABT8KJR1</accession>
<evidence type="ECO:0000256" key="1">
    <source>
        <dbReference type="ARBA" id="ARBA00001946"/>
    </source>
</evidence>
<dbReference type="SUPFAM" id="SSF52540">
    <property type="entry name" value="P-loop containing nucleoside triphosphate hydrolases"/>
    <property type="match status" value="1"/>
</dbReference>
<evidence type="ECO:0000256" key="3">
    <source>
        <dbReference type="ARBA" id="ARBA00005842"/>
    </source>
</evidence>
<proteinExistence type="inferred from homology"/>
<keyword evidence="15" id="KW-1185">Reference proteome</keyword>
<protein>
    <recommendedName>
        <fullName evidence="10">tRNA dimethylallyltransferase</fullName>
        <ecNumber evidence="10">2.5.1.75</ecNumber>
    </recommendedName>
    <alternativeName>
        <fullName evidence="10">Dimethylallyl diphosphate:tRNA dimethylallyltransferase</fullName>
        <shortName evidence="10">DMAPP:tRNA dimethylallyltransferase</shortName>
        <shortName evidence="10">DMATase</shortName>
    </alternativeName>
    <alternativeName>
        <fullName evidence="10">Isopentenyl-diphosphate:tRNA isopentenyltransferase</fullName>
        <shortName evidence="10">IPP transferase</shortName>
        <shortName evidence="10">IPPT</shortName>
        <shortName evidence="10">IPTase</shortName>
    </alternativeName>
</protein>
<dbReference type="InterPro" id="IPR039657">
    <property type="entry name" value="Dimethylallyltransferase"/>
</dbReference>
<evidence type="ECO:0000256" key="10">
    <source>
        <dbReference type="HAMAP-Rule" id="MF_00185"/>
    </source>
</evidence>
<keyword evidence="7 10" id="KW-0067">ATP-binding</keyword>
<sequence>MCSKLGNVHHKYLLVVVGPTAVGKTSICIDLAVALNAEIISADSRQFYQEMNVGTAKPSIDELSQVPHHLINSLSIHDDYNIVSFEKDALAMIDTVHQEKDIAILTGGSGLYVKTVCEGIDDVPKTDEKIREELNQRFEAEGLSNLLEELKNLDPVYFKKVDRHNPQRIIRALEVCLTTGQPFSSFLREKKIQRPFKIIKVGLERERSELYQRIDERMDQMINIGLFEEAKKLYPFKKLNALQTVGYKEIFDFMDGVYDESEAVRLLKRNSRRYAKRQFTWFKKDDSIQWFHPDNFEEMLNWIRTEILNTENIHHSD</sequence>
<dbReference type="InterPro" id="IPR027417">
    <property type="entry name" value="P-loop_NTPase"/>
</dbReference>
<evidence type="ECO:0000256" key="13">
    <source>
        <dbReference type="RuleBase" id="RU003785"/>
    </source>
</evidence>
<gene>
    <name evidence="10 14" type="primary">miaA</name>
    <name evidence="14" type="ORF">QQ008_01390</name>
</gene>
<evidence type="ECO:0000256" key="6">
    <source>
        <dbReference type="ARBA" id="ARBA00022741"/>
    </source>
</evidence>
<evidence type="ECO:0000256" key="8">
    <source>
        <dbReference type="ARBA" id="ARBA00022842"/>
    </source>
</evidence>
<comment type="caution">
    <text evidence="14">The sequence shown here is derived from an EMBL/GenBank/DDBJ whole genome shotgun (WGS) entry which is preliminary data.</text>
</comment>
<comment type="similarity">
    <text evidence="3 10 13">Belongs to the IPP transferase family.</text>
</comment>
<dbReference type="PANTHER" id="PTHR11088:SF60">
    <property type="entry name" value="TRNA DIMETHYLALLYLTRANSFERASE"/>
    <property type="match status" value="1"/>
</dbReference>
<keyword evidence="5 10" id="KW-0819">tRNA processing</keyword>
<evidence type="ECO:0000313" key="15">
    <source>
        <dbReference type="Proteomes" id="UP001172082"/>
    </source>
</evidence>
<evidence type="ECO:0000256" key="5">
    <source>
        <dbReference type="ARBA" id="ARBA00022694"/>
    </source>
</evidence>
<dbReference type="PANTHER" id="PTHR11088">
    <property type="entry name" value="TRNA DIMETHYLALLYLTRANSFERASE"/>
    <property type="match status" value="1"/>
</dbReference>
<dbReference type="HAMAP" id="MF_00185">
    <property type="entry name" value="IPP_trans"/>
    <property type="match status" value="1"/>
</dbReference>
<dbReference type="RefSeq" id="WP_346750012.1">
    <property type="nucleotide sequence ID" value="NZ_JAUJEA010000001.1"/>
</dbReference>
<dbReference type="Gene3D" id="1.10.20.140">
    <property type="match status" value="1"/>
</dbReference>
<name>A0ABT8KJR1_9BACT</name>
<dbReference type="Pfam" id="PF01715">
    <property type="entry name" value="IPPT"/>
    <property type="match status" value="1"/>
</dbReference>
<evidence type="ECO:0000256" key="2">
    <source>
        <dbReference type="ARBA" id="ARBA00003213"/>
    </source>
</evidence>
<dbReference type="Proteomes" id="UP001172082">
    <property type="component" value="Unassembled WGS sequence"/>
</dbReference>
<dbReference type="InterPro" id="IPR018022">
    <property type="entry name" value="IPT"/>
</dbReference>
<dbReference type="EC" id="2.5.1.75" evidence="10"/>
<comment type="cofactor">
    <cofactor evidence="1 10">
        <name>Mg(2+)</name>
        <dbReference type="ChEBI" id="CHEBI:18420"/>
    </cofactor>
</comment>
<feature type="site" description="Interaction with substrate tRNA" evidence="10">
    <location>
        <position position="131"/>
    </location>
</feature>
<feature type="binding site" evidence="10">
    <location>
        <begin position="20"/>
        <end position="25"/>
    </location>
    <ligand>
        <name>substrate</name>
    </ligand>
</feature>
<dbReference type="EMBL" id="JAUJEA010000001">
    <property type="protein sequence ID" value="MDN5199983.1"/>
    <property type="molecule type" value="Genomic_DNA"/>
</dbReference>
<evidence type="ECO:0000256" key="4">
    <source>
        <dbReference type="ARBA" id="ARBA00022679"/>
    </source>
</evidence>
<reference evidence="14" key="1">
    <citation type="submission" date="2023-06" db="EMBL/GenBank/DDBJ databases">
        <title>Genomic of Parafulvivirga corallium.</title>
        <authorList>
            <person name="Wang G."/>
        </authorList>
    </citation>
    <scope>NUCLEOTIDE SEQUENCE</scope>
    <source>
        <strain evidence="14">BMA10</strain>
    </source>
</reference>
<comment type="subunit">
    <text evidence="10">Monomer.</text>
</comment>